<gene>
    <name evidence="1" type="ORF">GCM10023350_51950</name>
</gene>
<organism evidence="1 2">
    <name type="scientific">Nocardioides endophyticus</name>
    <dbReference type="NCBI Taxonomy" id="1353775"/>
    <lineage>
        <taxon>Bacteria</taxon>
        <taxon>Bacillati</taxon>
        <taxon>Actinomycetota</taxon>
        <taxon>Actinomycetes</taxon>
        <taxon>Propionibacteriales</taxon>
        <taxon>Nocardioidaceae</taxon>
        <taxon>Nocardioides</taxon>
    </lineage>
</organism>
<evidence type="ECO:0008006" key="3">
    <source>
        <dbReference type="Google" id="ProtNLM"/>
    </source>
</evidence>
<dbReference type="Proteomes" id="UP001499882">
    <property type="component" value="Unassembled WGS sequence"/>
</dbReference>
<dbReference type="EMBL" id="BAABKN010000036">
    <property type="protein sequence ID" value="GAA4759435.1"/>
    <property type="molecule type" value="Genomic_DNA"/>
</dbReference>
<protein>
    <recommendedName>
        <fullName evidence="3">Nuclear transport factor 2 family protein</fullName>
    </recommendedName>
</protein>
<accession>A0ABP8ZLL5</accession>
<evidence type="ECO:0000313" key="2">
    <source>
        <dbReference type="Proteomes" id="UP001499882"/>
    </source>
</evidence>
<proteinExistence type="predicted"/>
<comment type="caution">
    <text evidence="1">The sequence shown here is derived from an EMBL/GenBank/DDBJ whole genome shotgun (WGS) entry which is preliminary data.</text>
</comment>
<keyword evidence="2" id="KW-1185">Reference proteome</keyword>
<reference evidence="2" key="1">
    <citation type="journal article" date="2019" name="Int. J. Syst. Evol. Microbiol.">
        <title>The Global Catalogue of Microorganisms (GCM) 10K type strain sequencing project: providing services to taxonomists for standard genome sequencing and annotation.</title>
        <authorList>
            <consortium name="The Broad Institute Genomics Platform"/>
            <consortium name="The Broad Institute Genome Sequencing Center for Infectious Disease"/>
            <person name="Wu L."/>
            <person name="Ma J."/>
        </authorList>
    </citation>
    <scope>NUCLEOTIDE SEQUENCE [LARGE SCALE GENOMIC DNA]</scope>
    <source>
        <strain evidence="2">JCM 18532</strain>
    </source>
</reference>
<sequence>MKPADAMSDRLRRSLDTLSATRADEVAEVLEIAEALVFDEDLEALSGPDGDADFAGVPLAREFLDGDPGTPGELARLPAQVEFRWRLNGGSRARRLHRRLLTGRVVQATRSSAAPQIPELPAVGG</sequence>
<name>A0ABP8ZLL5_9ACTN</name>
<evidence type="ECO:0000313" key="1">
    <source>
        <dbReference type="EMBL" id="GAA4759435.1"/>
    </source>
</evidence>